<feature type="transmembrane region" description="Helical" evidence="1">
    <location>
        <begin position="129"/>
        <end position="152"/>
    </location>
</feature>
<reference evidence="2 3" key="1">
    <citation type="submission" date="2016-10" db="EMBL/GenBank/DDBJ databases">
        <authorList>
            <person name="de Groot N.N."/>
        </authorList>
    </citation>
    <scope>NUCLEOTIDE SEQUENCE [LARGE SCALE GENOMIC DNA]</scope>
    <source>
        <strain evidence="2 3">CGMCC 1.10959</strain>
    </source>
</reference>
<keyword evidence="1" id="KW-1133">Transmembrane helix</keyword>
<gene>
    <name evidence="2" type="ORF">SAMN05216236_14425</name>
</gene>
<dbReference type="Proteomes" id="UP000182466">
    <property type="component" value="Unassembled WGS sequence"/>
</dbReference>
<proteinExistence type="predicted"/>
<keyword evidence="1" id="KW-0472">Membrane</keyword>
<sequence length="181" mass="19577">MTDTPSPAPRDDELRETLDLMATAVASMSNRIDGLTTVAKKQIEVSTEARIAAFAARDQTNPKKYGELIGQTVDGRIADSLNRLNKAAGTLLSGVERSNASFQETTTAHSDTLRLIADLREKQRQDRRWLPWVGLGGIVLALVLTVTLPRFLASTPTACALIGATWTATSTGVNACVFYQE</sequence>
<dbReference type="STRING" id="999627.SAMN05216236_14425"/>
<name>A0A1I7E4S0_9RHOB</name>
<keyword evidence="3" id="KW-1185">Reference proteome</keyword>
<keyword evidence="1" id="KW-0812">Transmembrane</keyword>
<protein>
    <submittedName>
        <fullName evidence="2">Uncharacterized protein</fullName>
    </submittedName>
</protein>
<dbReference type="RefSeq" id="WP_027260278.1">
    <property type="nucleotide sequence ID" value="NZ_FPAW01000044.1"/>
</dbReference>
<dbReference type="OrthoDB" id="7876532at2"/>
<evidence type="ECO:0000313" key="2">
    <source>
        <dbReference type="EMBL" id="SFU18926.1"/>
    </source>
</evidence>
<dbReference type="EMBL" id="FPAW01000044">
    <property type="protein sequence ID" value="SFU18926.1"/>
    <property type="molecule type" value="Genomic_DNA"/>
</dbReference>
<dbReference type="AlphaFoldDB" id="A0A1I7E4S0"/>
<evidence type="ECO:0000313" key="3">
    <source>
        <dbReference type="Proteomes" id="UP000182466"/>
    </source>
</evidence>
<accession>A0A1I7E4S0</accession>
<organism evidence="2 3">
    <name type="scientific">Sedimentitalea nanhaiensis</name>
    <dbReference type="NCBI Taxonomy" id="999627"/>
    <lineage>
        <taxon>Bacteria</taxon>
        <taxon>Pseudomonadati</taxon>
        <taxon>Pseudomonadota</taxon>
        <taxon>Alphaproteobacteria</taxon>
        <taxon>Rhodobacterales</taxon>
        <taxon>Paracoccaceae</taxon>
        <taxon>Sedimentitalea</taxon>
    </lineage>
</organism>
<evidence type="ECO:0000256" key="1">
    <source>
        <dbReference type="SAM" id="Phobius"/>
    </source>
</evidence>